<proteinExistence type="predicted"/>
<feature type="transmembrane region" description="Helical" evidence="1">
    <location>
        <begin position="64"/>
        <end position="83"/>
    </location>
</feature>
<gene>
    <name evidence="2" type="ORF">HK103_006595</name>
</gene>
<dbReference type="Proteomes" id="UP001210925">
    <property type="component" value="Unassembled WGS sequence"/>
</dbReference>
<evidence type="ECO:0000313" key="2">
    <source>
        <dbReference type="EMBL" id="KAJ3255132.1"/>
    </source>
</evidence>
<name>A0AAD5Y6Z0_9FUNG</name>
<protein>
    <recommendedName>
        <fullName evidence="4">Intracellular septation protein A</fullName>
    </recommendedName>
</protein>
<reference evidence="2" key="1">
    <citation type="submission" date="2020-05" db="EMBL/GenBank/DDBJ databases">
        <title>Phylogenomic resolution of chytrid fungi.</title>
        <authorList>
            <person name="Stajich J.E."/>
            <person name="Amses K."/>
            <person name="Simmons R."/>
            <person name="Seto K."/>
            <person name="Myers J."/>
            <person name="Bonds A."/>
            <person name="Quandt C.A."/>
            <person name="Barry K."/>
            <person name="Liu P."/>
            <person name="Grigoriev I."/>
            <person name="Longcore J.E."/>
            <person name="James T.Y."/>
        </authorList>
    </citation>
    <scope>NUCLEOTIDE SEQUENCE</scope>
    <source>
        <strain evidence="2">PLAUS21</strain>
    </source>
</reference>
<organism evidence="2 3">
    <name type="scientific">Boothiomyces macroporosus</name>
    <dbReference type="NCBI Taxonomy" id="261099"/>
    <lineage>
        <taxon>Eukaryota</taxon>
        <taxon>Fungi</taxon>
        <taxon>Fungi incertae sedis</taxon>
        <taxon>Chytridiomycota</taxon>
        <taxon>Chytridiomycota incertae sedis</taxon>
        <taxon>Chytridiomycetes</taxon>
        <taxon>Rhizophydiales</taxon>
        <taxon>Terramycetaceae</taxon>
        <taxon>Boothiomyces</taxon>
    </lineage>
</organism>
<keyword evidence="1" id="KW-0812">Transmembrane</keyword>
<feature type="transmembrane region" description="Helical" evidence="1">
    <location>
        <begin position="172"/>
        <end position="194"/>
    </location>
</feature>
<sequence length="209" mass="24037">MKRNPLDQIEFTSKADFIDQLYSPLVLYTILEPKTSVLIALIISGIPSVLDGLYYIIVNRKIDAIAFIVILSILFSVGVVIISSDPKLILVKDSITTLFFATGFWSSLLFEENLLWRFYRQLSGKSNEELDDLWSHELIKSVTRFMCIVWGTGLVCEAFTRIYLIYHIDTVVLGYISLILLFGTLFSLTCWNYWYVGYRSKLYLADPDL</sequence>
<keyword evidence="3" id="KW-1185">Reference proteome</keyword>
<evidence type="ECO:0000313" key="3">
    <source>
        <dbReference type="Proteomes" id="UP001210925"/>
    </source>
</evidence>
<accession>A0AAD5Y6Z0</accession>
<comment type="caution">
    <text evidence="2">The sequence shown here is derived from an EMBL/GenBank/DDBJ whole genome shotgun (WGS) entry which is preliminary data.</text>
</comment>
<feature type="transmembrane region" description="Helical" evidence="1">
    <location>
        <begin position="145"/>
        <end position="166"/>
    </location>
</feature>
<evidence type="ECO:0000256" key="1">
    <source>
        <dbReference type="SAM" id="Phobius"/>
    </source>
</evidence>
<dbReference type="EMBL" id="JADGKB010000071">
    <property type="protein sequence ID" value="KAJ3255132.1"/>
    <property type="molecule type" value="Genomic_DNA"/>
</dbReference>
<dbReference type="NCBIfam" id="NF041646">
    <property type="entry name" value="VC0807_fam"/>
    <property type="match status" value="1"/>
</dbReference>
<feature type="transmembrane region" description="Helical" evidence="1">
    <location>
        <begin position="37"/>
        <end position="57"/>
    </location>
</feature>
<keyword evidence="1" id="KW-0472">Membrane</keyword>
<feature type="transmembrane region" description="Helical" evidence="1">
    <location>
        <begin position="89"/>
        <end position="110"/>
    </location>
</feature>
<keyword evidence="1" id="KW-1133">Transmembrane helix</keyword>
<evidence type="ECO:0008006" key="4">
    <source>
        <dbReference type="Google" id="ProtNLM"/>
    </source>
</evidence>
<dbReference type="AlphaFoldDB" id="A0AAD5Y6Z0"/>